<keyword evidence="3" id="KW-1185">Reference proteome</keyword>
<reference evidence="2 3" key="1">
    <citation type="submission" date="2017-10" db="EMBL/GenBank/DDBJ databases">
        <title>Massilia psychrophilum sp. nov., a novel purple-pigmented bacterium isolated from Tianshan glacier, Xinjiang Municipality, China.</title>
        <authorList>
            <person name="Wang H."/>
        </authorList>
    </citation>
    <scope>NUCLEOTIDE SEQUENCE [LARGE SCALE GENOMIC DNA]</scope>
    <source>
        <strain evidence="2 3">JCM 30813</strain>
    </source>
</reference>
<evidence type="ECO:0000313" key="3">
    <source>
        <dbReference type="Proteomes" id="UP000228593"/>
    </source>
</evidence>
<keyword evidence="1" id="KW-0732">Signal</keyword>
<feature type="chain" id="PRO_5013614239" evidence="1">
    <location>
        <begin position="25"/>
        <end position="157"/>
    </location>
</feature>
<gene>
    <name evidence="2" type="ORF">CR103_13330</name>
</gene>
<name>A0A2G8T0T2_9BURK</name>
<dbReference type="AlphaFoldDB" id="A0A2G8T0T2"/>
<comment type="caution">
    <text evidence="2">The sequence shown here is derived from an EMBL/GenBank/DDBJ whole genome shotgun (WGS) entry which is preliminary data.</text>
</comment>
<organism evidence="2 3">
    <name type="scientific">Massilia psychrophila</name>
    <dbReference type="NCBI Taxonomy" id="1603353"/>
    <lineage>
        <taxon>Bacteria</taxon>
        <taxon>Pseudomonadati</taxon>
        <taxon>Pseudomonadota</taxon>
        <taxon>Betaproteobacteria</taxon>
        <taxon>Burkholderiales</taxon>
        <taxon>Oxalobacteraceae</taxon>
        <taxon>Telluria group</taxon>
        <taxon>Massilia</taxon>
    </lineage>
</organism>
<evidence type="ECO:0000313" key="2">
    <source>
        <dbReference type="EMBL" id="PIL39308.1"/>
    </source>
</evidence>
<feature type="signal peptide" evidence="1">
    <location>
        <begin position="1"/>
        <end position="24"/>
    </location>
</feature>
<evidence type="ECO:0000256" key="1">
    <source>
        <dbReference type="SAM" id="SignalP"/>
    </source>
</evidence>
<dbReference type="RefSeq" id="WP_099916478.1">
    <property type="nucleotide sequence ID" value="NZ_BMHS01000007.1"/>
</dbReference>
<dbReference type="OrthoDB" id="10015756at2"/>
<proteinExistence type="predicted"/>
<dbReference type="EMBL" id="PDOB01000020">
    <property type="protein sequence ID" value="PIL39308.1"/>
    <property type="molecule type" value="Genomic_DNA"/>
</dbReference>
<protein>
    <submittedName>
        <fullName evidence="2">Uncharacterized protein</fullName>
    </submittedName>
</protein>
<accession>A0A2G8T0T2</accession>
<dbReference type="Proteomes" id="UP000228593">
    <property type="component" value="Unassembled WGS sequence"/>
</dbReference>
<sequence length="157" mass="15238">MNTSTLFRRKCRARLACSATLALAALSSACGGVSSAGQPAAPVAVVANSPGSVPAAPMPAATGTVTDPAGAGVPGLPAAVPCAGPTCAAPIGAIAALPDWAGAPESDAPGYLVPSTPLVTTAGEAPYPDLRALPTRVLPFQATAFGDMSVFSVALVR</sequence>